<comment type="caution">
    <text evidence="2">The sequence shown here is derived from an EMBL/GenBank/DDBJ whole genome shotgun (WGS) entry which is preliminary data.</text>
</comment>
<reference evidence="2" key="1">
    <citation type="submission" date="2020-11" db="EMBL/GenBank/DDBJ databases">
        <authorList>
            <consortium name="DOE Joint Genome Institute"/>
            <person name="Ahrendt S."/>
            <person name="Riley R."/>
            <person name="Andreopoulos W."/>
            <person name="Labutti K."/>
            <person name="Pangilinan J."/>
            <person name="Ruiz-Duenas F.J."/>
            <person name="Barrasa J.M."/>
            <person name="Sanchez-Garcia M."/>
            <person name="Camarero S."/>
            <person name="Miyauchi S."/>
            <person name="Serrano A."/>
            <person name="Linde D."/>
            <person name="Babiker R."/>
            <person name="Drula E."/>
            <person name="Ayuso-Fernandez I."/>
            <person name="Pacheco R."/>
            <person name="Padilla G."/>
            <person name="Ferreira P."/>
            <person name="Barriuso J."/>
            <person name="Kellner H."/>
            <person name="Castanera R."/>
            <person name="Alfaro M."/>
            <person name="Ramirez L."/>
            <person name="Pisabarro A.G."/>
            <person name="Kuo A."/>
            <person name="Tritt A."/>
            <person name="Lipzen A."/>
            <person name="He G."/>
            <person name="Yan M."/>
            <person name="Ng V."/>
            <person name="Cullen D."/>
            <person name="Martin F."/>
            <person name="Rosso M.-N."/>
            <person name="Henrissat B."/>
            <person name="Hibbett D."/>
            <person name="Martinez A.T."/>
            <person name="Grigoriev I.V."/>
        </authorList>
    </citation>
    <scope>NUCLEOTIDE SEQUENCE</scope>
    <source>
        <strain evidence="2">CIRM-BRFM 674</strain>
    </source>
</reference>
<accession>A0A9P6CWM6</accession>
<dbReference type="EMBL" id="MU155363">
    <property type="protein sequence ID" value="KAF9474758.1"/>
    <property type="molecule type" value="Genomic_DNA"/>
</dbReference>
<feature type="compositionally biased region" description="Acidic residues" evidence="1">
    <location>
        <begin position="396"/>
        <end position="413"/>
    </location>
</feature>
<organism evidence="2 3">
    <name type="scientific">Pholiota conissans</name>
    <dbReference type="NCBI Taxonomy" id="109636"/>
    <lineage>
        <taxon>Eukaryota</taxon>
        <taxon>Fungi</taxon>
        <taxon>Dikarya</taxon>
        <taxon>Basidiomycota</taxon>
        <taxon>Agaricomycotina</taxon>
        <taxon>Agaricomycetes</taxon>
        <taxon>Agaricomycetidae</taxon>
        <taxon>Agaricales</taxon>
        <taxon>Agaricineae</taxon>
        <taxon>Strophariaceae</taxon>
        <taxon>Pholiota</taxon>
    </lineage>
</organism>
<evidence type="ECO:0000256" key="1">
    <source>
        <dbReference type="SAM" id="MobiDB-lite"/>
    </source>
</evidence>
<protein>
    <submittedName>
        <fullName evidence="2">Uncharacterized protein</fullName>
    </submittedName>
</protein>
<feature type="region of interest" description="Disordered" evidence="1">
    <location>
        <begin position="262"/>
        <end position="315"/>
    </location>
</feature>
<dbReference type="OrthoDB" id="2507743at2759"/>
<feature type="compositionally biased region" description="Low complexity" evidence="1">
    <location>
        <begin position="111"/>
        <end position="121"/>
    </location>
</feature>
<feature type="region of interest" description="Disordered" evidence="1">
    <location>
        <begin position="65"/>
        <end position="175"/>
    </location>
</feature>
<feature type="compositionally biased region" description="Low complexity" evidence="1">
    <location>
        <begin position="524"/>
        <end position="534"/>
    </location>
</feature>
<feature type="compositionally biased region" description="Low complexity" evidence="1">
    <location>
        <begin position="478"/>
        <end position="497"/>
    </location>
</feature>
<sequence length="569" mass="61237">MTVRVHLTGVTASFVLFSFCSSRRRLRPLPLCTEPHQVPSMIFPFTFSFRLPGIINPFTAASSADPLAPPPNFKAKQVDRTHQSPVGQQPPSQALSRSVPPPTEPSPAYPAHPAYPSSYPARIASSAGTRRISRADLPKINHRRPSPSPSPSPAVLSRKRGWEPDPSPSWSTTSLTLASTSGYLDTPAKYREMAASAGNQEFTVDPDNQHVDDDMPPLKKRRGLAGSIVSTAVSAALIGTAVGLTVYRLWRDRGKEPQIQAVEHSVPESPDPSTQPPPPPYQESEWKPLQQPAPVQVSSHVTASPKTIARRKRHAASATKRPVIVYHSSRRSRPIGTASSTPVQPEFDFGQEEIEEVGNQSVVEDKMDWIGDKLSMLIEQGKRALNTEVVVMSDAKEDEIDDGSGAWEEDDDNPFGSRQYGRSTGSGPSSRAGSIRRARKPRNIVPPPPSGTGLGLYGVNASSSTSLSTSPGLGGYQATYGPSPPSTSTTYASASAGFTPSSSMPHNTLLFDSPRTGTHVRGLSYESALPSSSSVTREDTAEWESPEIRESMERARARLLARRAGGGGV</sequence>
<feature type="compositionally biased region" description="Polar residues" evidence="1">
    <location>
        <begin position="420"/>
        <end position="432"/>
    </location>
</feature>
<keyword evidence="3" id="KW-1185">Reference proteome</keyword>
<name>A0A9P6CWM6_9AGAR</name>
<evidence type="ECO:0000313" key="2">
    <source>
        <dbReference type="EMBL" id="KAF9474758.1"/>
    </source>
</evidence>
<feature type="compositionally biased region" description="Pro residues" evidence="1">
    <location>
        <begin position="269"/>
        <end position="281"/>
    </location>
</feature>
<feature type="compositionally biased region" description="Low complexity" evidence="1">
    <location>
        <begin position="462"/>
        <end position="471"/>
    </location>
</feature>
<feature type="region of interest" description="Disordered" evidence="1">
    <location>
        <begin position="396"/>
        <end position="549"/>
    </location>
</feature>
<gene>
    <name evidence="2" type="ORF">BDN70DRAFT_884476</name>
</gene>
<dbReference type="Proteomes" id="UP000807469">
    <property type="component" value="Unassembled WGS sequence"/>
</dbReference>
<feature type="compositionally biased region" description="Polar residues" evidence="1">
    <location>
        <begin position="296"/>
        <end position="305"/>
    </location>
</feature>
<evidence type="ECO:0000313" key="3">
    <source>
        <dbReference type="Proteomes" id="UP000807469"/>
    </source>
</evidence>
<dbReference type="AlphaFoldDB" id="A0A9P6CWM6"/>
<feature type="compositionally biased region" description="Polar residues" evidence="1">
    <location>
        <begin position="83"/>
        <end position="96"/>
    </location>
</feature>
<feature type="compositionally biased region" description="Basic and acidic residues" evidence="1">
    <location>
        <begin position="536"/>
        <end position="549"/>
    </location>
</feature>
<proteinExistence type="predicted"/>
<feature type="compositionally biased region" description="Pro residues" evidence="1">
    <location>
        <begin position="99"/>
        <end position="110"/>
    </location>
</feature>